<evidence type="ECO:0000256" key="1">
    <source>
        <dbReference type="SAM" id="SignalP"/>
    </source>
</evidence>
<feature type="chain" id="PRO_5009519393" evidence="1">
    <location>
        <begin position="19"/>
        <end position="102"/>
    </location>
</feature>
<proteinExistence type="predicted"/>
<dbReference type="EMBL" id="LXJU01000018">
    <property type="protein sequence ID" value="OGE50094.1"/>
    <property type="molecule type" value="Genomic_DNA"/>
</dbReference>
<sequence>MRFHILTLAIAFISNAWACNYRNIAGACTWYGDGPICGSSIDDSHSSTEYERFDHNPEPAVEALELAVSLATNGSGVEPGRELLTRDLHHRHHHPRRSCDAD</sequence>
<dbReference type="AlphaFoldDB" id="A0A1F5LA62"/>
<dbReference type="RefSeq" id="XP_022485543.1">
    <property type="nucleotide sequence ID" value="XM_022634620.1"/>
</dbReference>
<feature type="signal peptide" evidence="1">
    <location>
        <begin position="1"/>
        <end position="18"/>
    </location>
</feature>
<reference evidence="2 3" key="1">
    <citation type="journal article" date="2016" name="Sci. Rep.">
        <title>Penicillium arizonense, a new, genome sequenced fungal species, reveals a high chemical diversity in secreted metabolites.</title>
        <authorList>
            <person name="Grijseels S."/>
            <person name="Nielsen J.C."/>
            <person name="Randelovic M."/>
            <person name="Nielsen J."/>
            <person name="Nielsen K.F."/>
            <person name="Workman M."/>
            <person name="Frisvad J.C."/>
        </authorList>
    </citation>
    <scope>NUCLEOTIDE SEQUENCE [LARGE SCALE GENOMIC DNA]</scope>
    <source>
        <strain evidence="2 3">CBS 141311</strain>
    </source>
</reference>
<protein>
    <submittedName>
        <fullName evidence="2">Uncharacterized protein</fullName>
    </submittedName>
</protein>
<keyword evidence="1" id="KW-0732">Signal</keyword>
<organism evidence="2 3">
    <name type="scientific">Penicillium arizonense</name>
    <dbReference type="NCBI Taxonomy" id="1835702"/>
    <lineage>
        <taxon>Eukaryota</taxon>
        <taxon>Fungi</taxon>
        <taxon>Dikarya</taxon>
        <taxon>Ascomycota</taxon>
        <taxon>Pezizomycotina</taxon>
        <taxon>Eurotiomycetes</taxon>
        <taxon>Eurotiomycetidae</taxon>
        <taxon>Eurotiales</taxon>
        <taxon>Aspergillaceae</taxon>
        <taxon>Penicillium</taxon>
    </lineage>
</organism>
<evidence type="ECO:0000313" key="3">
    <source>
        <dbReference type="Proteomes" id="UP000177622"/>
    </source>
</evidence>
<accession>A0A1F5LA62</accession>
<dbReference type="GeneID" id="34579354"/>
<name>A0A1F5LA62_PENAI</name>
<evidence type="ECO:0000313" key="2">
    <source>
        <dbReference type="EMBL" id="OGE50094.1"/>
    </source>
</evidence>
<dbReference type="Proteomes" id="UP000177622">
    <property type="component" value="Unassembled WGS sequence"/>
</dbReference>
<gene>
    <name evidence="2" type="ORF">PENARI_c018G08731</name>
</gene>
<keyword evidence="3" id="KW-1185">Reference proteome</keyword>
<comment type="caution">
    <text evidence="2">The sequence shown here is derived from an EMBL/GenBank/DDBJ whole genome shotgun (WGS) entry which is preliminary data.</text>
</comment>